<evidence type="ECO:0000256" key="2">
    <source>
        <dbReference type="ARBA" id="ARBA00022448"/>
    </source>
</evidence>
<name>A0A6A5X6Z3_9PLEO</name>
<dbReference type="PIRSF" id="PIRSF006060">
    <property type="entry name" value="AA_transporter"/>
    <property type="match status" value="1"/>
</dbReference>
<evidence type="ECO:0000313" key="7">
    <source>
        <dbReference type="EMBL" id="KAF2008733.1"/>
    </source>
</evidence>
<feature type="transmembrane region" description="Helical" evidence="6">
    <location>
        <begin position="102"/>
        <end position="125"/>
    </location>
</feature>
<feature type="transmembrane region" description="Helical" evidence="6">
    <location>
        <begin position="458"/>
        <end position="478"/>
    </location>
</feature>
<keyword evidence="8" id="KW-1185">Reference proteome</keyword>
<dbReference type="GeneID" id="54281457"/>
<gene>
    <name evidence="7" type="ORF">BU24DRAFT_359752</name>
</gene>
<organism evidence="7 8">
    <name type="scientific">Aaosphaeria arxii CBS 175.79</name>
    <dbReference type="NCBI Taxonomy" id="1450172"/>
    <lineage>
        <taxon>Eukaryota</taxon>
        <taxon>Fungi</taxon>
        <taxon>Dikarya</taxon>
        <taxon>Ascomycota</taxon>
        <taxon>Pezizomycotina</taxon>
        <taxon>Dothideomycetes</taxon>
        <taxon>Pleosporomycetidae</taxon>
        <taxon>Pleosporales</taxon>
        <taxon>Pleosporales incertae sedis</taxon>
        <taxon>Aaosphaeria</taxon>
    </lineage>
</organism>
<dbReference type="PANTHER" id="PTHR45649:SF1">
    <property type="entry name" value="TRANSPORTER, PUTATIVE (EUROFUNG)-RELATED"/>
    <property type="match status" value="1"/>
</dbReference>
<evidence type="ECO:0000313" key="8">
    <source>
        <dbReference type="Proteomes" id="UP000799778"/>
    </source>
</evidence>
<feature type="transmembrane region" description="Helical" evidence="6">
    <location>
        <begin position="305"/>
        <end position="327"/>
    </location>
</feature>
<feature type="transmembrane region" description="Helical" evidence="6">
    <location>
        <begin position="382"/>
        <end position="406"/>
    </location>
</feature>
<proteinExistence type="predicted"/>
<sequence length="491" mass="53163">MRSDEQVLAHFGKKQQLKRVFGLISCLGLGCTLMLTWEGSFVFVQSFLLNGGPTGAFAAFPIVTLGVLSQVLVMAEMASMIPLSGGEYNWVAILAPKNLSNFLSYMTGWVLVIAWQGACASVAWINSTIVLGLVQINYPDYETKAWHGILIFYAVVALALLINTYLGRVFLWLEAVAFIVHVVGFFAIMIVLMYLAPKSSPTLVFDNFMNLGGLTNIQSALVGSVTIMYMFNGVDGATHMAEEIENAAVVIPQALIITVLINGAIGWAALFVVFFCMGSVEDIMDVPGGVAFVSMFASVTKSVTGASLLTCIILTMGICGSIGLLGTASRMLWAFAREDGVPLSTYISRVRHHTSLPIFAISITAFISLSLALVNLGSVVTFNALTGLTVAGFYSAFMVAGGVMLYRRLTTASVDMAWGPFCMGRLGVPITIFAMIYSFIGWFFSFWPPVANLSASTFNWSLAVYFGVLFIAIAWWGLRARKTYKGPKVEI</sequence>
<dbReference type="RefSeq" id="XP_033377072.1">
    <property type="nucleotide sequence ID" value="XM_033524060.1"/>
</dbReference>
<comment type="subcellular location">
    <subcellularLocation>
        <location evidence="1">Membrane</location>
        <topology evidence="1">Multi-pass membrane protein</topology>
    </subcellularLocation>
</comment>
<keyword evidence="3 6" id="KW-0812">Transmembrane</keyword>
<feature type="transmembrane region" description="Helical" evidence="6">
    <location>
        <begin position="426"/>
        <end position="446"/>
    </location>
</feature>
<feature type="transmembrane region" description="Helical" evidence="6">
    <location>
        <begin position="57"/>
        <end position="81"/>
    </location>
</feature>
<feature type="transmembrane region" description="Helical" evidence="6">
    <location>
        <begin position="169"/>
        <end position="196"/>
    </location>
</feature>
<accession>A0A6A5X6Z3</accession>
<dbReference type="Gene3D" id="1.20.1740.10">
    <property type="entry name" value="Amino acid/polyamine transporter I"/>
    <property type="match status" value="1"/>
</dbReference>
<feature type="transmembrane region" description="Helical" evidence="6">
    <location>
        <begin position="216"/>
        <end position="234"/>
    </location>
</feature>
<dbReference type="Proteomes" id="UP000799778">
    <property type="component" value="Unassembled WGS sequence"/>
</dbReference>
<keyword evidence="5 6" id="KW-0472">Membrane</keyword>
<evidence type="ECO:0000256" key="4">
    <source>
        <dbReference type="ARBA" id="ARBA00022989"/>
    </source>
</evidence>
<feature type="transmembrane region" description="Helical" evidence="6">
    <location>
        <begin position="255"/>
        <end position="280"/>
    </location>
</feature>
<reference evidence="7" key="1">
    <citation type="journal article" date="2020" name="Stud. Mycol.">
        <title>101 Dothideomycetes genomes: a test case for predicting lifestyles and emergence of pathogens.</title>
        <authorList>
            <person name="Haridas S."/>
            <person name="Albert R."/>
            <person name="Binder M."/>
            <person name="Bloem J."/>
            <person name="Labutti K."/>
            <person name="Salamov A."/>
            <person name="Andreopoulos B."/>
            <person name="Baker S."/>
            <person name="Barry K."/>
            <person name="Bills G."/>
            <person name="Bluhm B."/>
            <person name="Cannon C."/>
            <person name="Castanera R."/>
            <person name="Culley D."/>
            <person name="Daum C."/>
            <person name="Ezra D."/>
            <person name="Gonzalez J."/>
            <person name="Henrissat B."/>
            <person name="Kuo A."/>
            <person name="Liang C."/>
            <person name="Lipzen A."/>
            <person name="Lutzoni F."/>
            <person name="Magnuson J."/>
            <person name="Mondo S."/>
            <person name="Nolan M."/>
            <person name="Ohm R."/>
            <person name="Pangilinan J."/>
            <person name="Park H.-J."/>
            <person name="Ramirez L."/>
            <person name="Alfaro M."/>
            <person name="Sun H."/>
            <person name="Tritt A."/>
            <person name="Yoshinaga Y."/>
            <person name="Zwiers L.-H."/>
            <person name="Turgeon B."/>
            <person name="Goodwin S."/>
            <person name="Spatafora J."/>
            <person name="Crous P."/>
            <person name="Grigoriev I."/>
        </authorList>
    </citation>
    <scope>NUCLEOTIDE SEQUENCE</scope>
    <source>
        <strain evidence="7">CBS 175.79</strain>
    </source>
</reference>
<protein>
    <submittedName>
        <fullName evidence="7">Amino acid transporter</fullName>
    </submittedName>
</protein>
<dbReference type="Pfam" id="PF13520">
    <property type="entry name" value="AA_permease_2"/>
    <property type="match status" value="1"/>
</dbReference>
<dbReference type="PANTHER" id="PTHR45649">
    <property type="entry name" value="AMINO-ACID PERMEASE BAT1"/>
    <property type="match status" value="1"/>
</dbReference>
<evidence type="ECO:0000256" key="6">
    <source>
        <dbReference type="SAM" id="Phobius"/>
    </source>
</evidence>
<evidence type="ECO:0000256" key="5">
    <source>
        <dbReference type="ARBA" id="ARBA00023136"/>
    </source>
</evidence>
<evidence type="ECO:0000256" key="1">
    <source>
        <dbReference type="ARBA" id="ARBA00004141"/>
    </source>
</evidence>
<dbReference type="GO" id="GO:0016020">
    <property type="term" value="C:membrane"/>
    <property type="evidence" value="ECO:0007669"/>
    <property type="project" value="UniProtKB-SubCell"/>
</dbReference>
<dbReference type="OrthoDB" id="3257095at2759"/>
<keyword evidence="4 6" id="KW-1133">Transmembrane helix</keyword>
<keyword evidence="2" id="KW-0813">Transport</keyword>
<dbReference type="GO" id="GO:0022857">
    <property type="term" value="F:transmembrane transporter activity"/>
    <property type="evidence" value="ECO:0007669"/>
    <property type="project" value="InterPro"/>
</dbReference>
<feature type="transmembrane region" description="Helical" evidence="6">
    <location>
        <begin position="20"/>
        <end position="37"/>
    </location>
</feature>
<dbReference type="EMBL" id="ML978081">
    <property type="protein sequence ID" value="KAF2008733.1"/>
    <property type="molecule type" value="Genomic_DNA"/>
</dbReference>
<dbReference type="PROSITE" id="PS51257">
    <property type="entry name" value="PROKAR_LIPOPROTEIN"/>
    <property type="match status" value="1"/>
</dbReference>
<evidence type="ECO:0000256" key="3">
    <source>
        <dbReference type="ARBA" id="ARBA00022692"/>
    </source>
</evidence>
<dbReference type="AlphaFoldDB" id="A0A6A5X6Z3"/>
<dbReference type="InterPro" id="IPR002293">
    <property type="entry name" value="AA/rel_permease1"/>
</dbReference>
<feature type="transmembrane region" description="Helical" evidence="6">
    <location>
        <begin position="145"/>
        <end position="162"/>
    </location>
</feature>
<feature type="transmembrane region" description="Helical" evidence="6">
    <location>
        <begin position="356"/>
        <end position="376"/>
    </location>
</feature>